<reference evidence="1 2" key="1">
    <citation type="submission" date="2018-06" db="EMBL/GenBank/DDBJ databases">
        <title>Genomic Encyclopedia of Type Strains, Phase III (KMG-III): the genomes of soil and plant-associated and newly described type strains.</title>
        <authorList>
            <person name="Whitman W."/>
        </authorList>
    </citation>
    <scope>NUCLEOTIDE SEQUENCE [LARGE SCALE GENOMIC DNA]</scope>
    <source>
        <strain evidence="1 2">CGMCC 1.8979</strain>
    </source>
</reference>
<sequence length="64" mass="7117">MVLVEEKKCPECGSKNIGKGKFMYEAKPIGKGKFFTSCSDVLVDLCTNCGLIITLRVDKPEKFK</sequence>
<accession>A0A327YSF4</accession>
<proteinExistence type="predicted"/>
<dbReference type="OrthoDB" id="1822642at2"/>
<name>A0A327YSF4_9BACL</name>
<keyword evidence="2" id="KW-1185">Reference proteome</keyword>
<protein>
    <recommendedName>
        <fullName evidence="3">Transcription initiation factor TFIIIB</fullName>
    </recommendedName>
</protein>
<evidence type="ECO:0008006" key="3">
    <source>
        <dbReference type="Google" id="ProtNLM"/>
    </source>
</evidence>
<dbReference type="EMBL" id="QLMH01000001">
    <property type="protein sequence ID" value="RAK23491.1"/>
    <property type="molecule type" value="Genomic_DNA"/>
</dbReference>
<evidence type="ECO:0000313" key="1">
    <source>
        <dbReference type="EMBL" id="RAK23491.1"/>
    </source>
</evidence>
<organism evidence="1 2">
    <name type="scientific">Paranoxybacillus vitaminiphilus</name>
    <dbReference type="NCBI Taxonomy" id="581036"/>
    <lineage>
        <taxon>Bacteria</taxon>
        <taxon>Bacillati</taxon>
        <taxon>Bacillota</taxon>
        <taxon>Bacilli</taxon>
        <taxon>Bacillales</taxon>
        <taxon>Anoxybacillaceae</taxon>
        <taxon>Paranoxybacillus</taxon>
    </lineage>
</organism>
<evidence type="ECO:0000313" key="2">
    <source>
        <dbReference type="Proteomes" id="UP000248555"/>
    </source>
</evidence>
<dbReference type="Proteomes" id="UP000248555">
    <property type="component" value="Unassembled WGS sequence"/>
</dbReference>
<comment type="caution">
    <text evidence="1">The sequence shown here is derived from an EMBL/GenBank/DDBJ whole genome shotgun (WGS) entry which is preliminary data.</text>
</comment>
<dbReference type="AlphaFoldDB" id="A0A327YSF4"/>
<gene>
    <name evidence="1" type="ORF">B0I26_101452</name>
</gene>